<evidence type="ECO:0000256" key="3">
    <source>
        <dbReference type="ARBA" id="ARBA00006372"/>
    </source>
</evidence>
<feature type="chain" id="PRO_5042649206" description="Virion infectivity factor" evidence="13">
    <location>
        <begin position="1"/>
        <end position="197"/>
    </location>
</feature>
<comment type="miscellaneous">
    <text evidence="13">Required for replication in 'nonpermissive' cells, including primary T-cells, macrophages and certain T-cell lines, but is dispensable for replication in 'permissive' cell lines, such as 293T cells. In nonpermissive cells, Vif-defective viruses can produce virions, but they fail to complete reverse transcription and cannot successfully infect new cells.</text>
</comment>
<reference evidence="16" key="1">
    <citation type="journal article" date="2004" name="AIDS Res. Hum. Retroviruses">
        <title>Development and application of a high-throughput HIV type 1 genotyping assay to identify CRF02_AG in West/West Central Africa.</title>
        <authorList>
            <person name="Kijak G.H."/>
            <person name="Sanders-Buell E."/>
            <person name="Wolfe N.D."/>
            <person name="Mpoudi-Ngole E."/>
            <person name="Kim B."/>
            <person name="Brown B."/>
            <person name="Robb M.L."/>
            <person name="Birx D.L."/>
            <person name="Burke D.S."/>
            <person name="Carr J.K."/>
            <person name="McCutchan F.E."/>
        </authorList>
    </citation>
    <scope>NUCLEOTIDE SEQUENCE</scope>
    <source>
        <strain evidence="16">01CM.0191ND</strain>
    </source>
</reference>
<reference evidence="17" key="2">
    <citation type="journal article" date="2010" name="Retrovirology">
        <title>HIV-1 recombinants with multiple parental strains in low-prevalence, remote regions of Cameroon: evolutionary relics?</title>
        <authorList>
            <person name="Carr J.K."/>
            <person name="Wolfe N.D."/>
            <person name="Torimiro J.N."/>
            <person name="Tamoufe U."/>
            <person name="Mpoudi-Ngole E."/>
            <person name="Eyzaguirre L."/>
            <person name="Birx D.L."/>
            <person name="McCutchan F.E."/>
            <person name="Burke D.S."/>
        </authorList>
    </citation>
    <scope>NUCLEOTIDE SEQUENCE</scope>
    <source>
        <strain evidence="17">01CM.0191ND</strain>
    </source>
</reference>
<feature type="region of interest" description="RNA-binding" evidence="13">
    <location>
        <begin position="75"/>
        <end position="114"/>
    </location>
</feature>
<keyword evidence="6 13" id="KW-0945">Host-virus interaction</keyword>
<proteinExistence type="evidence at transcript level"/>
<evidence type="ECO:0000256" key="5">
    <source>
        <dbReference type="ARBA" id="ARBA00022553"/>
    </source>
</evidence>
<keyword evidence="10 13" id="KW-1043">Host membrane</keyword>
<feature type="short sequence motif" description="HCCH motif" evidence="13">
    <location>
        <begin position="108"/>
        <end position="139"/>
    </location>
</feature>
<evidence type="ECO:0000256" key="4">
    <source>
        <dbReference type="ARBA" id="ARBA00022511"/>
    </source>
</evidence>
<keyword evidence="5 13" id="KW-0597">Phosphoprotein</keyword>
<evidence type="ECO:0000256" key="1">
    <source>
        <dbReference type="ARBA" id="ARBA00004328"/>
    </source>
</evidence>
<keyword evidence="13" id="KW-0694">RNA-binding</keyword>
<comment type="caution">
    <text evidence="13">Lacks conserved residue(s) required for the propagation of feature annotation.</text>
</comment>
<sequence length="197" mass="23308">MENRWQVMIVWQVDRMRIRTWNSLVKYHMYISKKAKDWRYRHHYESRHPKVSSEVHIPLGDARLVVRTYWGLHTGERDWHLGHGVSIEWKQRRYSTQIDPDLADQLIHLHYFDCFSDSAIRKAILGQVVSPSCEYQAGHNKVGSLQYLALKALVTPTRKKAKRKKPPLPSVRKLAEDRWNKPQKTRGHRGSHSMNGH</sequence>
<dbReference type="GO" id="GO:0003723">
    <property type="term" value="F:RNA binding"/>
    <property type="evidence" value="ECO:0007669"/>
    <property type="project" value="UniProtKB-UniRule"/>
</dbReference>
<dbReference type="HAMAP" id="MF_04081">
    <property type="entry name" value="HIV_VIF"/>
    <property type="match status" value="1"/>
</dbReference>
<keyword evidence="8 13" id="KW-0832">Ubl conjugation</keyword>
<dbReference type="Pfam" id="PF00559">
    <property type="entry name" value="Vif"/>
    <property type="match status" value="1"/>
</dbReference>
<dbReference type="InterPro" id="IPR000475">
    <property type="entry name" value="Vif"/>
</dbReference>
<evidence type="ECO:0000256" key="7">
    <source>
        <dbReference type="ARBA" id="ARBA00022786"/>
    </source>
</evidence>
<evidence type="ECO:0000256" key="11">
    <source>
        <dbReference type="ARBA" id="ARBA00023136"/>
    </source>
</evidence>
<comment type="subcellular location">
    <subcellularLocation>
        <location evidence="2 13">Host cell membrane</location>
        <topology evidence="2 13">Peripheral membrane protein</topology>
        <orientation evidence="2 13">Cytoplasmic side</orientation>
    </subcellularLocation>
    <subcellularLocation>
        <location evidence="13">Host cytoplasm</location>
    </subcellularLocation>
    <subcellularLocation>
        <location evidence="1 13">Virion</location>
    </subcellularLocation>
    <text evidence="13">In the cytoplasm, seems to colocalize with intermediate filament vimentin. A fraction is associated with the cytoplasmic side of cellular membranes, presumably via the interaction with Pr55Gag precursor. Incorporated in virions at a ratio of approximately 7 to 20 molecules per virion.</text>
</comment>
<comment type="induction">
    <text evidence="13">Expressed late during infection in a Rev-dependent manner.</text>
</comment>
<comment type="PTM">
    <text evidence="13">Polyubiquitinated and degraded by the proteasome in the presence of APOBEC3G.</text>
</comment>
<dbReference type="GO" id="GO:0019058">
    <property type="term" value="P:viral life cycle"/>
    <property type="evidence" value="ECO:0007669"/>
    <property type="project" value="InterPro"/>
</dbReference>
<evidence type="ECO:0000256" key="9">
    <source>
        <dbReference type="ARBA" id="ARBA00022844"/>
    </source>
</evidence>
<keyword evidence="12 13" id="KW-1035">Host cytoplasm</keyword>
<feature type="region of interest" description="Interaction with host APOBEC3G; G-box" evidence="13">
    <location>
        <begin position="40"/>
        <end position="44"/>
    </location>
</feature>
<comment type="miscellaneous">
    <text evidence="13">Vif-defective viruses show catastrophic failure in reverse transcription due to APOBEC-induced mutations that initiate a DNA base repair pathway and compromise the structural integrity of the ssDNA. In the absence of Vif, the virion is morphologically abnormal.</text>
</comment>
<feature type="site" description="Cleavage in virion (by viral protease)" evidence="13">
    <location>
        <begin position="150"/>
        <end position="151"/>
    </location>
</feature>
<dbReference type="GO" id="GO:0016020">
    <property type="term" value="C:membrane"/>
    <property type="evidence" value="ECO:0007669"/>
    <property type="project" value="UniProtKB-UniRule"/>
</dbReference>
<evidence type="ECO:0000256" key="10">
    <source>
        <dbReference type="ARBA" id="ARBA00022870"/>
    </source>
</evidence>
<organism evidence="16">
    <name type="scientific">Human immunodeficiency virus type 1</name>
    <name type="common">HIV-1</name>
    <dbReference type="NCBI Taxonomy" id="11676"/>
    <lineage>
        <taxon>Viruses</taxon>
        <taxon>Riboviria</taxon>
        <taxon>Pararnavirae</taxon>
        <taxon>Artverviricota</taxon>
        <taxon>Revtraviricetes</taxon>
        <taxon>Ortervirales</taxon>
        <taxon>Retroviridae</taxon>
        <taxon>Orthoretrovirinae</taxon>
        <taxon>Lentivirus</taxon>
        <taxon>Lentivirus humimdef1</taxon>
    </lineage>
</organism>
<keyword evidence="9 13" id="KW-0946">Virion</keyword>
<feature type="short sequence motif" description="BC-box-like motif" evidence="13">
    <location>
        <begin position="144"/>
        <end position="153"/>
    </location>
</feature>
<protein>
    <recommendedName>
        <fullName evidence="13">Virion infectivity factor</fullName>
        <shortName evidence="13">Vif</shortName>
    </recommendedName>
    <alternativeName>
        <fullName evidence="13">SOR protein</fullName>
    </alternativeName>
    <component>
        <recommendedName>
            <fullName evidence="13">p17</fullName>
        </recommendedName>
    </component>
    <component>
        <recommendedName>
            <fullName evidence="13">p7</fullName>
        </recommendedName>
    </component>
</protein>
<evidence type="ECO:0000256" key="2">
    <source>
        <dbReference type="ARBA" id="ARBA00004501"/>
    </source>
</evidence>
<comment type="PTM">
    <text evidence="13">Highly phosphorylated on serine and threonine residues.</text>
</comment>
<evidence type="ECO:0000256" key="13">
    <source>
        <dbReference type="HAMAP-Rule" id="MF_04081"/>
    </source>
</evidence>
<organismHost>
    <name type="scientific">Homo sapiens</name>
    <name type="common">Human</name>
    <dbReference type="NCBI Taxonomy" id="9606"/>
</organismHost>
<feature type="modified residue" description="Phosphoserine; by host MAP4K1" evidence="13">
    <location>
        <position position="170"/>
    </location>
</feature>
<comment type="domain">
    <text evidence="13">The HCCH motif (H-x(5)-C-x(18)-C-x(5)-H) mediates the interaction with CUL5.</text>
</comment>
<feature type="region of interest" description="Interaction with host APOBEC3F; F2-box" evidence="13">
    <location>
        <begin position="74"/>
        <end position="79"/>
    </location>
</feature>
<feature type="region of interest" description="Disordered" evidence="15">
    <location>
        <begin position="158"/>
        <end position="197"/>
    </location>
</feature>
<dbReference type="EMBL" id="GU201496">
    <property type="protein sequence ID" value="ADA83247.1"/>
    <property type="molecule type" value="Genomic_DNA"/>
</dbReference>
<keyword evidence="4 13" id="KW-1032">Host cell membrane</keyword>
<accession>Q6UFF6</accession>
<keyword evidence="11 13" id="KW-0472">Membrane</keyword>
<evidence type="ECO:0000256" key="6">
    <source>
        <dbReference type="ARBA" id="ARBA00022581"/>
    </source>
</evidence>
<dbReference type="PRINTS" id="PR00349">
    <property type="entry name" value="VIRIONINFFCT"/>
</dbReference>
<comment type="PTM">
    <text evidence="13">Processed in virion by the viral protease.</text>
</comment>
<comment type="domain">
    <text evidence="13">The BC-like-box motif mediates the interaction with elongin BC complex.</text>
</comment>
<keyword evidence="7 13" id="KW-0833">Ubl conjugation pathway</keyword>
<feature type="modified residue" description="Phosphothreonine; by host MAP4K1" evidence="13">
    <location>
        <position position="96"/>
    </location>
</feature>
<feature type="compositionally biased region" description="Basic residues" evidence="15">
    <location>
        <begin position="181"/>
        <end position="191"/>
    </location>
</feature>
<evidence type="ECO:0000256" key="14">
    <source>
        <dbReference type="RuleBase" id="RU003341"/>
    </source>
</evidence>
<evidence type="ECO:0000313" key="17">
    <source>
        <dbReference type="EMBL" id="ADA83247.1"/>
    </source>
</evidence>
<comment type="miscellaneous">
    <text evidence="13">HIV-1 lineages are divided in three main groups, M (for Major), O (for Outlier), and N (for New, or Non-M, Non-O). The vast majority of strains found worldwide belong to the group M. Group O seems to be endemic to and largely confined to Cameroon and neighboring countries in West Central Africa, where these viruses represent a small minority of HIV-1 strains. The group N is represented by a limited number of isolates from Cameroonian persons. The group M is further subdivided in 9 clades or subtypes (A to D, F to H, J and K).</text>
</comment>
<evidence type="ECO:0000256" key="8">
    <source>
        <dbReference type="ARBA" id="ARBA00022843"/>
    </source>
</evidence>
<dbReference type="GO" id="GO:0020002">
    <property type="term" value="C:host cell plasma membrane"/>
    <property type="evidence" value="ECO:0007669"/>
    <property type="project" value="UniProtKB-SubCell"/>
</dbReference>
<feature type="region of interest" description="Interaction with host APOBEC3F and APOBEC3G; FG-box" evidence="13">
    <location>
        <begin position="54"/>
        <end position="72"/>
    </location>
</feature>
<feature type="chain" id="PRO_5042649205" description="p17" evidence="13">
    <location>
        <begin position="1"/>
        <end position="150"/>
    </location>
</feature>
<feature type="region of interest" description="Interaction with host APOBEC3F; F1-box" evidence="13">
    <location>
        <begin position="14"/>
        <end position="17"/>
    </location>
</feature>
<evidence type="ECO:0000256" key="15">
    <source>
        <dbReference type="SAM" id="MobiDB-lite"/>
    </source>
</evidence>
<feature type="modified residue" description="Phosphoserine; by host" evidence="13">
    <location>
        <position position="144"/>
    </location>
</feature>
<comment type="similarity">
    <text evidence="3 13 14">Belongs to the primate lentivirus group Vif protein family.</text>
</comment>
<dbReference type="GO" id="GO:0044423">
    <property type="term" value="C:virion component"/>
    <property type="evidence" value="ECO:0007669"/>
    <property type="project" value="UniProtKB-UniRule"/>
</dbReference>
<dbReference type="GO" id="GO:0030430">
    <property type="term" value="C:host cell cytoplasm"/>
    <property type="evidence" value="ECO:0007669"/>
    <property type="project" value="UniProtKB-SubCell"/>
</dbReference>
<comment type="function">
    <text evidence="13">Counteracts the innate antiviral activity of host APOBEC3F and APOBEC3G. Forms a complex with host APOBEC3F and APOBEC3G thus preventing the entry of these lethally hypermutating enzymes into progeny virions. Recruits an active E3 ubiquitin ligase complex composed of elongin BC, CUL5, and RBX2 to induce polyubiquitination of APOBEC3G and APOBEC3F. In turn, they are directed to the 26S proteasome for degradation. Vif interaction with APOBEC3G also blocks its cytidine deaminase activity in a proteasome-independent manner, suggesting a dual inhibitory mechanism. May interact directly with APOBEC3G mRNA in order to inhibit its translation. Seems to play a role in viral morphology by affecting the stability of the viral nucleoprotein core. Finally, Vif also contributes to the G2 cell cycle arrest observed in HIV infected cells.</text>
</comment>
<feature type="region of interest" description="Membrane association" evidence="13">
    <location>
        <begin position="176"/>
        <end position="177"/>
    </location>
</feature>
<evidence type="ECO:0000256" key="12">
    <source>
        <dbReference type="ARBA" id="ARBA00023200"/>
    </source>
</evidence>
<comment type="subunit">
    <text evidence="13">Homomultimer; in vitro and presumably in vivo. Interacts with viral RNA and Pr55Gag precursor; these interactions mediate Vif incorporation into the virion. Interacts with the viral reverse transcriptase. Interacts with human APOBEC3F and APOBEC3G. Interacts with host UBCE7IP1 isoform 3/ZIN and possibly with SAT. Interacts with host tyrosine kinases HCK and FYN; these interactions may decrease level of phosphorylated APOBEC3G incorporation into virions. Interacts with host ABCE1; this interaction may play a role in protecting viral RNA from damage during viral assembly. Forms an E3 ligase complex by interacting with host CUL5 and elongin BC complex (ELOB and ELOC). Interacts with host MDM2; this interaction targets Vif for degradation by the proteasome.</text>
</comment>
<dbReference type="EMBL" id="AY371133">
    <property type="protein sequence ID" value="AAR21998.1"/>
    <property type="molecule type" value="Genomic_DNA"/>
</dbReference>
<name>Q6UFF6_HV1</name>
<evidence type="ECO:0000313" key="16">
    <source>
        <dbReference type="EMBL" id="AAR21998.1"/>
    </source>
</evidence>
<gene>
    <name evidence="13 16" type="primary">vif</name>
</gene>